<dbReference type="Proteomes" id="UP000217289">
    <property type="component" value="Chromosome"/>
</dbReference>
<dbReference type="Pfam" id="PF00754">
    <property type="entry name" value="F5_F8_type_C"/>
    <property type="match status" value="1"/>
</dbReference>
<evidence type="ECO:0000256" key="1">
    <source>
        <dbReference type="SAM" id="SignalP"/>
    </source>
</evidence>
<organism evidence="3 4">
    <name type="scientific">Melittangium boletus DSM 14713</name>
    <dbReference type="NCBI Taxonomy" id="1294270"/>
    <lineage>
        <taxon>Bacteria</taxon>
        <taxon>Pseudomonadati</taxon>
        <taxon>Myxococcota</taxon>
        <taxon>Myxococcia</taxon>
        <taxon>Myxococcales</taxon>
        <taxon>Cystobacterineae</taxon>
        <taxon>Archangiaceae</taxon>
        <taxon>Melittangium</taxon>
    </lineage>
</organism>
<dbReference type="AlphaFoldDB" id="A0A250IPT7"/>
<evidence type="ECO:0000313" key="4">
    <source>
        <dbReference type="Proteomes" id="UP000217289"/>
    </source>
</evidence>
<dbReference type="PANTHER" id="PTHR34154">
    <property type="entry name" value="ALKALI-SENSITIVE LINKAGE PROTEIN 1"/>
    <property type="match status" value="1"/>
</dbReference>
<keyword evidence="1" id="KW-0732">Signal</keyword>
<keyword evidence="4" id="KW-1185">Reference proteome</keyword>
<dbReference type="InterPro" id="IPR024655">
    <property type="entry name" value="Asl1_glyco_hydro_catalytic"/>
</dbReference>
<dbReference type="InterPro" id="IPR053183">
    <property type="entry name" value="ASL1"/>
</dbReference>
<feature type="signal peptide" evidence="1">
    <location>
        <begin position="1"/>
        <end position="28"/>
    </location>
</feature>
<feature type="domain" description="F5/8 type C" evidence="2">
    <location>
        <begin position="278"/>
        <end position="416"/>
    </location>
</feature>
<feature type="chain" id="PRO_5012783926" evidence="1">
    <location>
        <begin position="29"/>
        <end position="418"/>
    </location>
</feature>
<evidence type="ECO:0000313" key="3">
    <source>
        <dbReference type="EMBL" id="ATB32956.1"/>
    </source>
</evidence>
<reference evidence="3 4" key="1">
    <citation type="submission" date="2017-06" db="EMBL/GenBank/DDBJ databases">
        <authorList>
            <person name="Kim H.J."/>
            <person name="Triplett B.A."/>
        </authorList>
    </citation>
    <scope>NUCLEOTIDE SEQUENCE [LARGE SCALE GENOMIC DNA]</scope>
    <source>
        <strain evidence="3 4">DSM 14713</strain>
    </source>
</reference>
<name>A0A250IPT7_9BACT</name>
<gene>
    <name evidence="3" type="ORF">MEBOL_006445</name>
</gene>
<dbReference type="PROSITE" id="PS50022">
    <property type="entry name" value="FA58C_3"/>
    <property type="match status" value="1"/>
</dbReference>
<dbReference type="RefSeq" id="WP_095981073.1">
    <property type="nucleotide sequence ID" value="NZ_CP022163.1"/>
</dbReference>
<protein>
    <submittedName>
        <fullName evidence="3">Carbohydrate-binding protein</fullName>
    </submittedName>
</protein>
<dbReference type="KEGG" id="mbd:MEBOL_006445"/>
<dbReference type="EMBL" id="CP022163">
    <property type="protein sequence ID" value="ATB32956.1"/>
    <property type="molecule type" value="Genomic_DNA"/>
</dbReference>
<dbReference type="GO" id="GO:0071966">
    <property type="term" value="P:fungal-type cell wall polysaccharide metabolic process"/>
    <property type="evidence" value="ECO:0007669"/>
    <property type="project" value="TreeGrafter"/>
</dbReference>
<dbReference type="SUPFAM" id="SSF49785">
    <property type="entry name" value="Galactose-binding domain-like"/>
    <property type="match status" value="1"/>
</dbReference>
<dbReference type="Gene3D" id="3.20.20.80">
    <property type="entry name" value="Glycosidases"/>
    <property type="match status" value="1"/>
</dbReference>
<dbReference type="PANTHER" id="PTHR34154:SF3">
    <property type="entry name" value="ALKALI-SENSITIVE LINKAGE PROTEIN 1"/>
    <property type="match status" value="1"/>
</dbReference>
<evidence type="ECO:0000259" key="2">
    <source>
        <dbReference type="PROSITE" id="PS50022"/>
    </source>
</evidence>
<accession>A0A250IPT7</accession>
<dbReference type="InterPro" id="IPR000421">
    <property type="entry name" value="FA58C"/>
</dbReference>
<proteinExistence type="predicted"/>
<dbReference type="InterPro" id="IPR017853">
    <property type="entry name" value="GH"/>
</dbReference>
<dbReference type="InterPro" id="IPR008979">
    <property type="entry name" value="Galactose-bd-like_sf"/>
</dbReference>
<dbReference type="SUPFAM" id="SSF51445">
    <property type="entry name" value="(Trans)glycosidases"/>
    <property type="match status" value="1"/>
</dbReference>
<dbReference type="OrthoDB" id="9809583at2"/>
<sequence>MALIPPNPFRAGCSLLLLLCLTGVSAHAQAKSAKRGLGYGYHSAEDMRALSPGMSWWYNWSPTPEAGAASVASSVGVSFVPMVWGGTPNADQVAAAIPAGAQYLLGFNEPNFKSQANMTPSVAAARWPVLEEVARRKNLKLVAPAVNYCGDCVSEGGVTFTDPVVYLDAFFDACKTCKVDYIAVHWYACDLSALKWYVGLFKKYNKPIWLTEFACGDRPHDQITLDVQKKYMTEAVNYLENEPAVFRYAWFSGRNNEIPNINLLGNSGQLTELGRLYVSLPAGGGTSQPGKLTPVLAAASSSENGGTGPEKAIDGDLSTRWSSAFADPQYLLLDLGATKKITGVKLQWEAAYGKDYQLQVSNNGTTWTTVTSVVAGDGGVDEFTNLSATGRFLRIYGTKRSSGYGYSLFEVDVFGGTP</sequence>
<dbReference type="Pfam" id="PF11790">
    <property type="entry name" value="Glyco_hydro_cc"/>
    <property type="match status" value="1"/>
</dbReference>
<dbReference type="Gene3D" id="2.60.120.260">
    <property type="entry name" value="Galactose-binding domain-like"/>
    <property type="match status" value="1"/>
</dbReference>